<name>A0A1N7MSI6_9BACL</name>
<dbReference type="AlphaFoldDB" id="A0A1N7MSI6"/>
<evidence type="ECO:0000313" key="2">
    <source>
        <dbReference type="EMBL" id="SIS89117.1"/>
    </source>
</evidence>
<protein>
    <submittedName>
        <fullName evidence="2">T5orf172 domain-containing protein</fullName>
    </submittedName>
</protein>
<evidence type="ECO:0000313" key="3">
    <source>
        <dbReference type="Proteomes" id="UP000186156"/>
    </source>
</evidence>
<evidence type="ECO:0000259" key="1">
    <source>
        <dbReference type="Pfam" id="PF10544"/>
    </source>
</evidence>
<dbReference type="OrthoDB" id="8264993at2"/>
<proteinExistence type="predicted"/>
<dbReference type="STRING" id="252246.SAMN05421799_10681"/>
<dbReference type="InterPro" id="IPR018306">
    <property type="entry name" value="Phage_T5_Orf172_DNA-bd"/>
</dbReference>
<dbReference type="EMBL" id="FTOO01000006">
    <property type="protein sequence ID" value="SIS89117.1"/>
    <property type="molecule type" value="Genomic_DNA"/>
</dbReference>
<gene>
    <name evidence="2" type="ORF">SAMN05421799_10681</name>
</gene>
<organism evidence="2 3">
    <name type="scientific">Alicyclobacillus vulcanalis</name>
    <dbReference type="NCBI Taxonomy" id="252246"/>
    <lineage>
        <taxon>Bacteria</taxon>
        <taxon>Bacillati</taxon>
        <taxon>Bacillota</taxon>
        <taxon>Bacilli</taxon>
        <taxon>Bacillales</taxon>
        <taxon>Alicyclobacillaceae</taxon>
        <taxon>Alicyclobacillus</taxon>
    </lineage>
</organism>
<keyword evidence="3" id="KW-1185">Reference proteome</keyword>
<feature type="domain" description="Bacteriophage T5 Orf172 DNA-binding" evidence="1">
    <location>
        <begin position="47"/>
        <end position="124"/>
    </location>
</feature>
<dbReference type="Pfam" id="PF10544">
    <property type="entry name" value="T5orf172"/>
    <property type="match status" value="1"/>
</dbReference>
<accession>A0A1N7MSI6</accession>
<dbReference type="Proteomes" id="UP000186156">
    <property type="component" value="Unassembled WGS sequence"/>
</dbReference>
<sequence>MTRDLMQFTFDQHAVRVVIKDGEPWFVAESDTQLNQPPFNKARDYLGFVYVVEYGSFIKIGKTQNPNKRMKSIKSVGRNYGDTAIGRILVSRPHTNFDENERIIHEALSHRRVRGELFAMTMDEFMAGKFGLTFRDDVEMLRKRTEARANVLKGLLFPGLVTPNGR</sequence>
<dbReference type="RefSeq" id="WP_076346981.1">
    <property type="nucleotide sequence ID" value="NZ_FTOO01000006.1"/>
</dbReference>
<reference evidence="3" key="1">
    <citation type="submission" date="2017-01" db="EMBL/GenBank/DDBJ databases">
        <authorList>
            <person name="Varghese N."/>
            <person name="Submissions S."/>
        </authorList>
    </citation>
    <scope>NUCLEOTIDE SEQUENCE [LARGE SCALE GENOMIC DNA]</scope>
    <source>
        <strain evidence="3">DSM 16176</strain>
    </source>
</reference>